<dbReference type="SUPFAM" id="SSF56317">
    <property type="entry name" value="Carbon-nitrogen hydrolase"/>
    <property type="match status" value="1"/>
</dbReference>
<dbReference type="PANTHER" id="PTHR43674:SF2">
    <property type="entry name" value="BETA-UREIDOPROPIONASE"/>
    <property type="match status" value="1"/>
</dbReference>
<reference evidence="3 4" key="1">
    <citation type="submission" date="2018-06" db="EMBL/GenBank/DDBJ databases">
        <title>Freshwater and sediment microbial communities from various areas in North America, analyzing microbe dynamics in response to fracking.</title>
        <authorList>
            <person name="Lamendella R."/>
        </authorList>
    </citation>
    <scope>NUCLEOTIDE SEQUENCE [LARGE SCALE GENOMIC DNA]</scope>
    <source>
        <strain evidence="3 4">14_TX</strain>
    </source>
</reference>
<keyword evidence="4" id="KW-1185">Reference proteome</keyword>
<evidence type="ECO:0000259" key="2">
    <source>
        <dbReference type="PROSITE" id="PS50263"/>
    </source>
</evidence>
<dbReference type="PANTHER" id="PTHR43674">
    <property type="entry name" value="NITRILASE C965.09-RELATED"/>
    <property type="match status" value="1"/>
</dbReference>
<dbReference type="GO" id="GO:0050126">
    <property type="term" value="F:N-carbamoylputrescine amidase activity"/>
    <property type="evidence" value="ECO:0007669"/>
    <property type="project" value="TreeGrafter"/>
</dbReference>
<dbReference type="AlphaFoldDB" id="A0A366JFD8"/>
<dbReference type="InterPro" id="IPR003010">
    <property type="entry name" value="C-N_Hydrolase"/>
</dbReference>
<sequence>MKIGIAQVAPLFGNVQANLSQMKDIMHENSGKAELLVFPELSLTGYDLKDQLFNVALTIDAKEILQVCEISADTGVNVVFGFVEKGKGEQIYNSAIMIQNGKITSVQRKIYPTNYGDFEEAKYFARGKKVNMDQIDSFISSMLICNDVWHPSLPHIAAHHHTSLLIALINSPEGGLGSEYSSSTGWERVGQFYASVYGCYVVLVNRVGIENGIMFYGNSKVINPYGEVILQCPYGDPAVQICEIDYKAVKEIRKLLPIMRDEDVHITLKHFKEIADQDFV</sequence>
<dbReference type="GO" id="GO:0033388">
    <property type="term" value="P:putrescine biosynthetic process from arginine"/>
    <property type="evidence" value="ECO:0007669"/>
    <property type="project" value="TreeGrafter"/>
</dbReference>
<dbReference type="InterPro" id="IPR050345">
    <property type="entry name" value="Aliph_Amidase/BUP"/>
</dbReference>
<evidence type="ECO:0000256" key="1">
    <source>
        <dbReference type="ARBA" id="ARBA00022801"/>
    </source>
</evidence>
<dbReference type="OrthoDB" id="9811121at2"/>
<dbReference type="EMBL" id="QNSF01000041">
    <property type="protein sequence ID" value="RBP85477.1"/>
    <property type="molecule type" value="Genomic_DNA"/>
</dbReference>
<accession>A0A366JFD8</accession>
<name>A0A366JFD8_CYTFI</name>
<proteinExistence type="predicted"/>
<protein>
    <submittedName>
        <fullName evidence="3">Putative amidohydrolase</fullName>
    </submittedName>
</protein>
<dbReference type="Gene3D" id="3.60.110.10">
    <property type="entry name" value="Carbon-nitrogen hydrolase"/>
    <property type="match status" value="1"/>
</dbReference>
<dbReference type="PROSITE" id="PS50263">
    <property type="entry name" value="CN_HYDROLASE"/>
    <property type="match status" value="1"/>
</dbReference>
<dbReference type="Proteomes" id="UP000252731">
    <property type="component" value="Unassembled WGS sequence"/>
</dbReference>
<keyword evidence="1 3" id="KW-0378">Hydrolase</keyword>
<comment type="caution">
    <text evidence="3">The sequence shown here is derived from an EMBL/GenBank/DDBJ whole genome shotgun (WGS) entry which is preliminary data.</text>
</comment>
<dbReference type="RefSeq" id="WP_113885801.1">
    <property type="nucleotide sequence ID" value="NZ_QNSF01000041.1"/>
</dbReference>
<evidence type="ECO:0000313" key="3">
    <source>
        <dbReference type="EMBL" id="RBP85477.1"/>
    </source>
</evidence>
<feature type="domain" description="CN hydrolase" evidence="2">
    <location>
        <begin position="1"/>
        <end position="246"/>
    </location>
</feature>
<evidence type="ECO:0000313" key="4">
    <source>
        <dbReference type="Proteomes" id="UP000252731"/>
    </source>
</evidence>
<dbReference type="Pfam" id="PF00795">
    <property type="entry name" value="CN_hydrolase"/>
    <property type="match status" value="1"/>
</dbReference>
<dbReference type="InterPro" id="IPR036526">
    <property type="entry name" value="C-N_Hydrolase_sf"/>
</dbReference>
<gene>
    <name evidence="3" type="ORF">DFO70_1412</name>
</gene>
<organism evidence="3 4">
    <name type="scientific">Cytobacillus firmus</name>
    <name type="common">Bacillus firmus</name>
    <dbReference type="NCBI Taxonomy" id="1399"/>
    <lineage>
        <taxon>Bacteria</taxon>
        <taxon>Bacillati</taxon>
        <taxon>Bacillota</taxon>
        <taxon>Bacilli</taxon>
        <taxon>Bacillales</taxon>
        <taxon>Bacillaceae</taxon>
        <taxon>Cytobacillus</taxon>
    </lineage>
</organism>